<protein>
    <submittedName>
        <fullName evidence="1 3">Uncharacterized protein</fullName>
    </submittedName>
</protein>
<evidence type="ECO:0000313" key="2">
    <source>
        <dbReference type="Proteomes" id="UP000282613"/>
    </source>
</evidence>
<keyword evidence="2" id="KW-1185">Reference proteome</keyword>
<reference evidence="1 2" key="2">
    <citation type="submission" date="2018-11" db="EMBL/GenBank/DDBJ databases">
        <authorList>
            <consortium name="Pathogen Informatics"/>
        </authorList>
    </citation>
    <scope>NUCLEOTIDE SEQUENCE [LARGE SCALE GENOMIC DNA]</scope>
</reference>
<evidence type="ECO:0000313" key="1">
    <source>
        <dbReference type="EMBL" id="VDK37752.1"/>
    </source>
</evidence>
<evidence type="ECO:0000313" key="3">
    <source>
        <dbReference type="WBParaSite" id="TASK_0000703301-mRNA-1"/>
    </source>
</evidence>
<reference evidence="3" key="1">
    <citation type="submission" date="2017-02" db="UniProtKB">
        <authorList>
            <consortium name="WormBaseParasite"/>
        </authorList>
    </citation>
    <scope>IDENTIFICATION</scope>
</reference>
<dbReference type="EMBL" id="UYRS01018565">
    <property type="protein sequence ID" value="VDK37752.1"/>
    <property type="molecule type" value="Genomic_DNA"/>
</dbReference>
<organism evidence="3">
    <name type="scientific">Taenia asiatica</name>
    <name type="common">Asian tapeworm</name>
    <dbReference type="NCBI Taxonomy" id="60517"/>
    <lineage>
        <taxon>Eukaryota</taxon>
        <taxon>Metazoa</taxon>
        <taxon>Spiralia</taxon>
        <taxon>Lophotrochozoa</taxon>
        <taxon>Platyhelminthes</taxon>
        <taxon>Cestoda</taxon>
        <taxon>Eucestoda</taxon>
        <taxon>Cyclophyllidea</taxon>
        <taxon>Taeniidae</taxon>
        <taxon>Taenia</taxon>
    </lineage>
</organism>
<name>A0A0R3W9C0_TAEAS</name>
<dbReference type="AlphaFoldDB" id="A0A0R3W9C0"/>
<dbReference type="Proteomes" id="UP000282613">
    <property type="component" value="Unassembled WGS sequence"/>
</dbReference>
<dbReference type="WBParaSite" id="TASK_0000703301-mRNA-1">
    <property type="protein sequence ID" value="TASK_0000703301-mRNA-1"/>
    <property type="gene ID" value="TASK_0000703301"/>
</dbReference>
<sequence>MPLPFKHRHVRTPATSEVLMVGLSISFVPIPHVFPHSLSSFL</sequence>
<gene>
    <name evidence="1" type="ORF">TASK_LOCUS7034</name>
</gene>
<proteinExistence type="predicted"/>
<accession>A0A0R3W9C0</accession>